<dbReference type="Proteomes" id="UP001339911">
    <property type="component" value="Unassembled WGS sequence"/>
</dbReference>
<feature type="region of interest" description="Disordered" evidence="1">
    <location>
        <begin position="1"/>
        <end position="77"/>
    </location>
</feature>
<name>A0ABU7SDS2_9ACTN</name>
<proteinExistence type="predicted"/>
<accession>A0ABU7SDS2</accession>
<evidence type="ECO:0000256" key="1">
    <source>
        <dbReference type="SAM" id="MobiDB-lite"/>
    </source>
</evidence>
<evidence type="ECO:0000313" key="3">
    <source>
        <dbReference type="EMBL" id="MEE6310529.1"/>
    </source>
</evidence>
<keyword evidence="4" id="KW-1185">Reference proteome</keyword>
<dbReference type="EMBL" id="JAZGQL010000027">
    <property type="protein sequence ID" value="MEE6310529.1"/>
    <property type="molecule type" value="Genomic_DNA"/>
</dbReference>
<comment type="caution">
    <text evidence="2">The sequence shown here is derived from an EMBL/GenBank/DDBJ whole genome shotgun (WGS) entry which is preliminary data.</text>
</comment>
<gene>
    <name evidence="2" type="ORF">V1634_14750</name>
    <name evidence="3" type="ORF">V1634_27185</name>
</gene>
<feature type="compositionally biased region" description="Basic and acidic residues" evidence="1">
    <location>
        <begin position="143"/>
        <end position="154"/>
    </location>
</feature>
<evidence type="ECO:0000313" key="4">
    <source>
        <dbReference type="Proteomes" id="UP001339911"/>
    </source>
</evidence>
<feature type="compositionally biased region" description="Polar residues" evidence="1">
    <location>
        <begin position="34"/>
        <end position="48"/>
    </location>
</feature>
<reference evidence="2 4" key="1">
    <citation type="submission" date="2024-01" db="EMBL/GenBank/DDBJ databases">
        <title>Genome insights into Plantactinospora veratri sp. nov.</title>
        <authorList>
            <person name="Wang L."/>
        </authorList>
    </citation>
    <scope>NUCLEOTIDE SEQUENCE [LARGE SCALE GENOMIC DNA]</scope>
    <source>
        <strain evidence="2 4">NEAU-FHS4</strain>
    </source>
</reference>
<evidence type="ECO:0000313" key="2">
    <source>
        <dbReference type="EMBL" id="MEE6308086.1"/>
    </source>
</evidence>
<dbReference type="RefSeq" id="WP_331208356.1">
    <property type="nucleotide sequence ID" value="NZ_JAZGQL010000008.1"/>
</dbReference>
<dbReference type="EMBL" id="JAZGQL010000008">
    <property type="protein sequence ID" value="MEE6308086.1"/>
    <property type="molecule type" value="Genomic_DNA"/>
</dbReference>
<feature type="compositionally biased region" description="Basic and acidic residues" evidence="1">
    <location>
        <begin position="186"/>
        <end position="195"/>
    </location>
</feature>
<feature type="region of interest" description="Disordered" evidence="1">
    <location>
        <begin position="132"/>
        <end position="195"/>
    </location>
</feature>
<evidence type="ECO:0008006" key="5">
    <source>
        <dbReference type="Google" id="ProtNLM"/>
    </source>
</evidence>
<protein>
    <recommendedName>
        <fullName evidence="5">DUF3618 domain-containing protein</fullName>
    </recommendedName>
</protein>
<organism evidence="2 4">
    <name type="scientific">Plantactinospora veratri</name>
    <dbReference type="NCBI Taxonomy" id="1436122"/>
    <lineage>
        <taxon>Bacteria</taxon>
        <taxon>Bacillati</taxon>
        <taxon>Actinomycetota</taxon>
        <taxon>Actinomycetes</taxon>
        <taxon>Micromonosporales</taxon>
        <taxon>Micromonosporaceae</taxon>
        <taxon>Plantactinospora</taxon>
    </lineage>
</organism>
<sequence>MAQTGGGLAHNAADRGRDVAAEAGRQANELMGQASAQLKEQASAQQHRAASGLRALGDELQAMSERSEQQGVGKDLVRHAADRVQRAAQWLDQREPGMVLNDVRDYARRNPGLFLAGAAVAGVLAGRLTRTRDALQGGGGTEPHPDGRRAEAGHPDAATLGQPSGMTGPPQAGPPHGNPEVGQRGGDGRASEVRR</sequence>